<dbReference type="PANTHER" id="PTHR43479">
    <property type="entry name" value="ACREF/ENVCD OPERON REPRESSOR-RELATED"/>
    <property type="match status" value="1"/>
</dbReference>
<keyword evidence="1 2" id="KW-0238">DNA-binding</keyword>
<dbReference type="PROSITE" id="PS50977">
    <property type="entry name" value="HTH_TETR_2"/>
    <property type="match status" value="1"/>
</dbReference>
<dbReference type="Pfam" id="PF00440">
    <property type="entry name" value="TetR_N"/>
    <property type="match status" value="1"/>
</dbReference>
<dbReference type="InterPro" id="IPR001647">
    <property type="entry name" value="HTH_TetR"/>
</dbReference>
<dbReference type="PROSITE" id="PS01081">
    <property type="entry name" value="HTH_TETR_1"/>
    <property type="match status" value="1"/>
</dbReference>
<dbReference type="InterPro" id="IPR036271">
    <property type="entry name" value="Tet_transcr_reg_TetR-rel_C_sf"/>
</dbReference>
<dbReference type="Pfam" id="PF09209">
    <property type="entry name" value="CecR_C"/>
    <property type="match status" value="1"/>
</dbReference>
<feature type="domain" description="HTH tetR-type" evidence="3">
    <location>
        <begin position="5"/>
        <end position="65"/>
    </location>
</feature>
<organism evidence="4 5">
    <name type="scientific">Panacagrimonas perspica</name>
    <dbReference type="NCBI Taxonomy" id="381431"/>
    <lineage>
        <taxon>Bacteria</taxon>
        <taxon>Pseudomonadati</taxon>
        <taxon>Pseudomonadota</taxon>
        <taxon>Gammaproteobacteria</taxon>
        <taxon>Nevskiales</taxon>
        <taxon>Nevskiaceae</taxon>
        <taxon>Panacagrimonas</taxon>
    </lineage>
</organism>
<dbReference type="InterPro" id="IPR023772">
    <property type="entry name" value="DNA-bd_HTH_TetR-type_CS"/>
</dbReference>
<name>A0A4S3K097_9GAMM</name>
<gene>
    <name evidence="4" type="ORF">DFR24_1566</name>
</gene>
<dbReference type="SUPFAM" id="SSF46689">
    <property type="entry name" value="Homeodomain-like"/>
    <property type="match status" value="1"/>
</dbReference>
<dbReference type="GO" id="GO:0003677">
    <property type="term" value="F:DNA binding"/>
    <property type="evidence" value="ECO:0007669"/>
    <property type="project" value="UniProtKB-UniRule"/>
</dbReference>
<evidence type="ECO:0000259" key="3">
    <source>
        <dbReference type="PROSITE" id="PS50977"/>
    </source>
</evidence>
<dbReference type="InterPro" id="IPR009057">
    <property type="entry name" value="Homeodomain-like_sf"/>
</dbReference>
<evidence type="ECO:0000256" key="2">
    <source>
        <dbReference type="PROSITE-ProRule" id="PRU00335"/>
    </source>
</evidence>
<dbReference type="SUPFAM" id="SSF48498">
    <property type="entry name" value="Tetracyclin repressor-like, C-terminal domain"/>
    <property type="match status" value="1"/>
</dbReference>
<evidence type="ECO:0000313" key="4">
    <source>
        <dbReference type="EMBL" id="TDU32177.1"/>
    </source>
</evidence>
<dbReference type="Gene3D" id="1.10.10.60">
    <property type="entry name" value="Homeodomain-like"/>
    <property type="match status" value="1"/>
</dbReference>
<reference evidence="4 5" key="1">
    <citation type="submission" date="2019-03" db="EMBL/GenBank/DDBJ databases">
        <title>Genomic Encyclopedia of Type Strains, Phase IV (KMG-IV): sequencing the most valuable type-strain genomes for metagenomic binning, comparative biology and taxonomic classification.</title>
        <authorList>
            <person name="Goeker M."/>
        </authorList>
    </citation>
    <scope>NUCLEOTIDE SEQUENCE [LARGE SCALE GENOMIC DNA]</scope>
    <source>
        <strain evidence="4 5">DSM 26377</strain>
    </source>
</reference>
<dbReference type="PRINTS" id="PR00455">
    <property type="entry name" value="HTHTETR"/>
</dbReference>
<dbReference type="AlphaFoldDB" id="A0A4S3K097"/>
<dbReference type="PANTHER" id="PTHR43479:SF11">
    <property type="entry name" value="ACREF_ENVCD OPERON REPRESSOR-RELATED"/>
    <property type="match status" value="1"/>
</dbReference>
<comment type="caution">
    <text evidence="4">The sequence shown here is derived from an EMBL/GenBank/DDBJ whole genome shotgun (WGS) entry which is preliminary data.</text>
</comment>
<feature type="DNA-binding region" description="H-T-H motif" evidence="2">
    <location>
        <begin position="28"/>
        <end position="47"/>
    </location>
</feature>
<dbReference type="InterPro" id="IPR015292">
    <property type="entry name" value="Tscrpt_reg_YbiH_C"/>
</dbReference>
<keyword evidence="5" id="KW-1185">Reference proteome</keyword>
<dbReference type="InterPro" id="IPR050624">
    <property type="entry name" value="HTH-type_Tx_Regulator"/>
</dbReference>
<dbReference type="RefSeq" id="WP_133880696.1">
    <property type="nucleotide sequence ID" value="NZ_MWIN01000030.1"/>
</dbReference>
<dbReference type="OrthoDB" id="5816932at2"/>
<dbReference type="Gene3D" id="1.10.357.10">
    <property type="entry name" value="Tetracycline Repressor, domain 2"/>
    <property type="match status" value="1"/>
</dbReference>
<accession>A0A4S3K097</accession>
<proteinExistence type="predicted"/>
<sequence length="219" mass="25047">MLEPDLTRERLLCAAIDIFATHGYLGASTREICQLANVGNASIHYHFGDKRTIYRELYLRLLDDFEARMRGVGIENLSGRDALFAYFMALMRPLAEDTHVANQVYLHLREEFQPSGIVDDLQPRSLLLQFELLGELLQRELNMRKPDASLHRLVLGIHGLALIYIVKGRSIAQALPGQMDGPNWLERLATHLSYTGWGMVEHERRRRAATARKKRLQVA</sequence>
<evidence type="ECO:0000256" key="1">
    <source>
        <dbReference type="ARBA" id="ARBA00023125"/>
    </source>
</evidence>
<dbReference type="Proteomes" id="UP000295341">
    <property type="component" value="Unassembled WGS sequence"/>
</dbReference>
<evidence type="ECO:0000313" key="5">
    <source>
        <dbReference type="Proteomes" id="UP000295341"/>
    </source>
</evidence>
<protein>
    <submittedName>
        <fullName evidence="4">TetR family transcriptional regulator</fullName>
    </submittedName>
</protein>
<dbReference type="EMBL" id="SOBT01000008">
    <property type="protein sequence ID" value="TDU32177.1"/>
    <property type="molecule type" value="Genomic_DNA"/>
</dbReference>